<reference evidence="2 3" key="1">
    <citation type="submission" date="2023-11" db="EMBL/GenBank/DDBJ databases">
        <title>Analysis of the Genomes of Mucilaginibacter gossypii cycad 4 and M. sabulilitoris SNA2: microbes with the potential for plant growth promotion.</title>
        <authorList>
            <person name="Hirsch A.M."/>
            <person name="Humm E."/>
            <person name="Rubbi M."/>
            <person name="Del Vecchio G."/>
            <person name="Ha S.M."/>
            <person name="Pellegrini M."/>
            <person name="Gunsalus R.P."/>
        </authorList>
    </citation>
    <scope>NUCLEOTIDE SEQUENCE [LARGE SCALE GENOMIC DNA]</scope>
    <source>
        <strain evidence="2 3">SNA2</strain>
    </source>
</reference>
<dbReference type="InterPro" id="IPR000182">
    <property type="entry name" value="GNAT_dom"/>
</dbReference>
<dbReference type="PROSITE" id="PS51186">
    <property type="entry name" value="GNAT"/>
    <property type="match status" value="1"/>
</dbReference>
<accession>A0ABZ0TQB6</accession>
<evidence type="ECO:0000313" key="3">
    <source>
        <dbReference type="Proteomes" id="UP001324380"/>
    </source>
</evidence>
<dbReference type="EMBL" id="CP139558">
    <property type="protein sequence ID" value="WPU94657.1"/>
    <property type="molecule type" value="Genomic_DNA"/>
</dbReference>
<sequence>MEIHGKGFTLRGWLDGDEESLQKHADNPKISVFLLDRFPYPYTLEEATKWVAFTKKQQPLTNFAIAIDGQVCGGIAADLMIDANSKTAEIGYWLAEPYWNRGIITDAVRLITSYAFENLDVIRLQAGVFDKNSASMRVLEKAGYVKEGVLRHALIKNGEVMDKHMYAILKES</sequence>
<dbReference type="PANTHER" id="PTHR43328:SF1">
    <property type="entry name" value="N-ACETYLTRANSFERASE DOMAIN-CONTAINING PROTEIN"/>
    <property type="match status" value="1"/>
</dbReference>
<dbReference type="Pfam" id="PF13302">
    <property type="entry name" value="Acetyltransf_3"/>
    <property type="match status" value="1"/>
</dbReference>
<keyword evidence="2" id="KW-0808">Transferase</keyword>
<feature type="domain" description="N-acetyltransferase" evidence="1">
    <location>
        <begin position="17"/>
        <end position="166"/>
    </location>
</feature>
<dbReference type="SUPFAM" id="SSF55729">
    <property type="entry name" value="Acyl-CoA N-acyltransferases (Nat)"/>
    <property type="match status" value="1"/>
</dbReference>
<dbReference type="EC" id="2.-.-.-" evidence="2"/>
<evidence type="ECO:0000259" key="1">
    <source>
        <dbReference type="PROSITE" id="PS51186"/>
    </source>
</evidence>
<organism evidence="2 3">
    <name type="scientific">Mucilaginibacter sabulilitoris</name>
    <dbReference type="NCBI Taxonomy" id="1173583"/>
    <lineage>
        <taxon>Bacteria</taxon>
        <taxon>Pseudomonadati</taxon>
        <taxon>Bacteroidota</taxon>
        <taxon>Sphingobacteriia</taxon>
        <taxon>Sphingobacteriales</taxon>
        <taxon>Sphingobacteriaceae</taxon>
        <taxon>Mucilaginibacter</taxon>
    </lineage>
</organism>
<dbReference type="PANTHER" id="PTHR43328">
    <property type="entry name" value="ACETYLTRANSFERASE-RELATED"/>
    <property type="match status" value="1"/>
</dbReference>
<evidence type="ECO:0000313" key="2">
    <source>
        <dbReference type="EMBL" id="WPU94657.1"/>
    </source>
</evidence>
<name>A0ABZ0TQB6_9SPHI</name>
<dbReference type="Gene3D" id="3.40.630.30">
    <property type="match status" value="1"/>
</dbReference>
<dbReference type="RefSeq" id="WP_321563773.1">
    <property type="nucleotide sequence ID" value="NZ_CP139558.1"/>
</dbReference>
<dbReference type="Proteomes" id="UP001324380">
    <property type="component" value="Chromosome"/>
</dbReference>
<dbReference type="GO" id="GO:0016740">
    <property type="term" value="F:transferase activity"/>
    <property type="evidence" value="ECO:0007669"/>
    <property type="project" value="UniProtKB-KW"/>
</dbReference>
<keyword evidence="3" id="KW-1185">Reference proteome</keyword>
<gene>
    <name evidence="2" type="ORF">SNE25_03870</name>
</gene>
<protein>
    <submittedName>
        <fullName evidence="2">GNAT family protein</fullName>
        <ecNumber evidence="2">2.-.-.-</ecNumber>
    </submittedName>
</protein>
<proteinExistence type="predicted"/>
<dbReference type="InterPro" id="IPR016181">
    <property type="entry name" value="Acyl_CoA_acyltransferase"/>
</dbReference>